<evidence type="ECO:0000256" key="1">
    <source>
        <dbReference type="RuleBase" id="RU004386"/>
    </source>
</evidence>
<proteinExistence type="inferred from homology"/>
<evidence type="ECO:0000256" key="2">
    <source>
        <dbReference type="SAM" id="MobiDB-lite"/>
    </source>
</evidence>
<dbReference type="InterPro" id="IPR021109">
    <property type="entry name" value="Peptidase_aspartic_dom_sf"/>
</dbReference>
<feature type="region of interest" description="Disordered" evidence="2">
    <location>
        <begin position="309"/>
        <end position="359"/>
    </location>
</feature>
<dbReference type="PANTHER" id="PTHR28570">
    <property type="entry name" value="ASPARTYL AMINOPEPTIDASE"/>
    <property type="match status" value="1"/>
</dbReference>
<keyword evidence="4" id="KW-1185">Reference proteome</keyword>
<dbReference type="SUPFAM" id="SSF50630">
    <property type="entry name" value="Acid proteases"/>
    <property type="match status" value="1"/>
</dbReference>
<keyword evidence="1" id="KW-0645">Protease</keyword>
<dbReference type="EMBL" id="CP144699">
    <property type="protein sequence ID" value="WVZ21137.1"/>
    <property type="molecule type" value="Genomic_DNA"/>
</dbReference>
<dbReference type="GO" id="GO:0006508">
    <property type="term" value="P:proteolysis"/>
    <property type="evidence" value="ECO:0007669"/>
    <property type="project" value="UniProtKB-KW"/>
</dbReference>
<dbReference type="PRINTS" id="PR00932">
    <property type="entry name" value="AMINO1PTASE"/>
</dbReference>
<dbReference type="SUPFAM" id="SSF53187">
    <property type="entry name" value="Zn-dependent exopeptidases"/>
    <property type="match status" value="1"/>
</dbReference>
<organism evidence="3 4">
    <name type="scientific">Vigna mungo</name>
    <name type="common">Black gram</name>
    <name type="synonym">Phaseolus mungo</name>
    <dbReference type="NCBI Taxonomy" id="3915"/>
    <lineage>
        <taxon>Eukaryota</taxon>
        <taxon>Viridiplantae</taxon>
        <taxon>Streptophyta</taxon>
        <taxon>Embryophyta</taxon>
        <taxon>Tracheophyta</taxon>
        <taxon>Spermatophyta</taxon>
        <taxon>Magnoliopsida</taxon>
        <taxon>eudicotyledons</taxon>
        <taxon>Gunneridae</taxon>
        <taxon>Pentapetalae</taxon>
        <taxon>rosids</taxon>
        <taxon>fabids</taxon>
        <taxon>Fabales</taxon>
        <taxon>Fabaceae</taxon>
        <taxon>Papilionoideae</taxon>
        <taxon>50 kb inversion clade</taxon>
        <taxon>NPAAA clade</taxon>
        <taxon>indigoferoid/millettioid clade</taxon>
        <taxon>Phaseoleae</taxon>
        <taxon>Vigna</taxon>
    </lineage>
</organism>
<evidence type="ECO:0008006" key="5">
    <source>
        <dbReference type="Google" id="ProtNLM"/>
    </source>
</evidence>
<evidence type="ECO:0000313" key="4">
    <source>
        <dbReference type="Proteomes" id="UP001374535"/>
    </source>
</evidence>
<evidence type="ECO:0000313" key="3">
    <source>
        <dbReference type="EMBL" id="WVZ21137.1"/>
    </source>
</evidence>
<dbReference type="InterPro" id="IPR001948">
    <property type="entry name" value="Peptidase_M18"/>
</dbReference>
<feature type="compositionally biased region" description="Polar residues" evidence="2">
    <location>
        <begin position="119"/>
        <end position="129"/>
    </location>
</feature>
<dbReference type="GO" id="GO:0008237">
    <property type="term" value="F:metallopeptidase activity"/>
    <property type="evidence" value="ECO:0007669"/>
    <property type="project" value="UniProtKB-KW"/>
</dbReference>
<protein>
    <recommendedName>
        <fullName evidence="5">Retrotransposon gag domain-containing protein</fullName>
    </recommendedName>
</protein>
<feature type="region of interest" description="Disordered" evidence="2">
    <location>
        <begin position="115"/>
        <end position="166"/>
    </location>
</feature>
<gene>
    <name evidence="3" type="ORF">V8G54_008459</name>
</gene>
<keyword evidence="1" id="KW-0378">Hydrolase</keyword>
<dbReference type="GO" id="GO:0004177">
    <property type="term" value="F:aminopeptidase activity"/>
    <property type="evidence" value="ECO:0007669"/>
    <property type="project" value="UniProtKB-KW"/>
</dbReference>
<dbReference type="Proteomes" id="UP001374535">
    <property type="component" value="Chromosome 2"/>
</dbReference>
<sequence>MVALFDNEEVGSKSAQGAGSTVMLNVVTRVTNTFGTKPNLVEKAAQRSYLVSADMAHALHPNYMITFFGGSGDGVMDKATTTRFKVIEITVEGLKVESVAVHRDLQRILTMLEKKGEQTDSSSNGTSVNDNKDRVNGRTGGSETGERSGDQKPWRKRIGLPTSDGEEPLSWLNRAERFFDIQKVEDDDEKVEIAYVSMEGLKEAMINRFCVGARGTVFERLATIRQERTAEEFVRKFEILTGQTRGIPEDQVLGYFLDGLREEVKGQVRIQIPAKLMDAMRIARDVEDAMMISLGSHFGGLKINPFDTRSTGSVVRSEPSKPTMMTNGRNETGGPTRREGGGANTMTRASSAYGGDSRARTVRNLPYPEYLKRREEGRCFRCGGPFAPGHRCAERSLRVLLLVEDEDEEESEMSEEPGEKLMELSACSAEGWTNPGTLKTRGTIGDQKVVVLIDGGASHNYISKNVTEELGLTVTNTTPYSVSLGDRCKRITQGRCEKVRIRLDEVELEEEFHVFELGGVDVILGVAWLAKLGVVKTDWADMVMEYDVGKKRIWIKGDPAL</sequence>
<dbReference type="AlphaFoldDB" id="A0AAQ3S892"/>
<keyword evidence="1" id="KW-0482">Metalloprotease</keyword>
<dbReference type="Gene3D" id="3.40.630.10">
    <property type="entry name" value="Zn peptidases"/>
    <property type="match status" value="1"/>
</dbReference>
<keyword evidence="1" id="KW-0479">Metal-binding</keyword>
<keyword evidence="1" id="KW-0862">Zinc</keyword>
<dbReference type="CDD" id="cd00303">
    <property type="entry name" value="retropepsin_like"/>
    <property type="match status" value="1"/>
</dbReference>
<accession>A0AAQ3S892</accession>
<feature type="compositionally biased region" description="Basic and acidic residues" evidence="2">
    <location>
        <begin position="144"/>
        <end position="153"/>
    </location>
</feature>
<comment type="similarity">
    <text evidence="1">Belongs to the peptidase M18 family.</text>
</comment>
<dbReference type="GO" id="GO:0008270">
    <property type="term" value="F:zinc ion binding"/>
    <property type="evidence" value="ECO:0007669"/>
    <property type="project" value="InterPro"/>
</dbReference>
<dbReference type="PANTHER" id="PTHR28570:SF16">
    <property type="entry name" value="ASPARTYL AMINOPEPTIDASE-RELATED"/>
    <property type="match status" value="1"/>
</dbReference>
<dbReference type="Pfam" id="PF08284">
    <property type="entry name" value="RVP_2"/>
    <property type="match status" value="1"/>
</dbReference>
<dbReference type="Gene3D" id="2.40.70.10">
    <property type="entry name" value="Acid Proteases"/>
    <property type="match status" value="1"/>
</dbReference>
<name>A0AAQ3S892_VIGMU</name>
<reference evidence="3 4" key="1">
    <citation type="journal article" date="2023" name="Life. Sci Alliance">
        <title>Evolutionary insights into 3D genome organization and epigenetic landscape of Vigna mungo.</title>
        <authorList>
            <person name="Junaid A."/>
            <person name="Singh B."/>
            <person name="Bhatia S."/>
        </authorList>
    </citation>
    <scope>NUCLEOTIDE SEQUENCE [LARGE SCALE GENOMIC DNA]</scope>
    <source>
        <strain evidence="3">Urdbean</strain>
    </source>
</reference>
<keyword evidence="1" id="KW-0031">Aminopeptidase</keyword>
<feature type="compositionally biased region" description="Low complexity" evidence="2">
    <location>
        <begin position="326"/>
        <end position="335"/>
    </location>
</feature>
<dbReference type="Pfam" id="PF02127">
    <property type="entry name" value="Peptidase_M18"/>
    <property type="match status" value="1"/>
</dbReference>